<dbReference type="SUPFAM" id="SSF53901">
    <property type="entry name" value="Thiolase-like"/>
    <property type="match status" value="1"/>
</dbReference>
<dbReference type="InterPro" id="IPR040771">
    <property type="entry name" value="TLP1_add_C"/>
</dbReference>
<keyword evidence="6" id="KW-1185">Reference proteome</keyword>
<protein>
    <recommendedName>
        <fullName evidence="4">Thiolase-like protein type 1 additional C-terminal domain-containing protein</fullName>
    </recommendedName>
</protein>
<dbReference type="PANTHER" id="PTHR18919">
    <property type="entry name" value="ACETYL-COA C-ACYLTRANSFERASE"/>
    <property type="match status" value="1"/>
</dbReference>
<comment type="caution">
    <text evidence="5">The sequence shown here is derived from an EMBL/GenBank/DDBJ whole genome shotgun (WGS) entry which is preliminary data.</text>
</comment>
<dbReference type="Gene3D" id="3.40.47.10">
    <property type="match status" value="1"/>
</dbReference>
<organism evidence="5 6">
    <name type="scientific">Zhongshania guokunii</name>
    <dbReference type="NCBI Taxonomy" id="641783"/>
    <lineage>
        <taxon>Bacteria</taxon>
        <taxon>Pseudomonadati</taxon>
        <taxon>Pseudomonadota</taxon>
        <taxon>Gammaproteobacteria</taxon>
        <taxon>Cellvibrionales</taxon>
        <taxon>Spongiibacteraceae</taxon>
        <taxon>Zhongshania</taxon>
    </lineage>
</organism>
<dbReference type="RefSeq" id="WP_368382303.1">
    <property type="nucleotide sequence ID" value="NZ_JBFRYA010000012.1"/>
</dbReference>
<evidence type="ECO:0000256" key="1">
    <source>
        <dbReference type="ARBA" id="ARBA00010982"/>
    </source>
</evidence>
<feature type="domain" description="Thiolase-like protein type 1 additional C-terminal" evidence="4">
    <location>
        <begin position="420"/>
        <end position="500"/>
    </location>
</feature>
<evidence type="ECO:0000259" key="4">
    <source>
        <dbReference type="Pfam" id="PF18313"/>
    </source>
</evidence>
<dbReference type="PANTHER" id="PTHR18919:SF139">
    <property type="entry name" value="THIOLASE-LIKE PROTEIN TYPE 1 ADDITIONAL C-TERMINAL DOMAIN-CONTAINING PROTEIN"/>
    <property type="match status" value="1"/>
</dbReference>
<reference evidence="5 6" key="1">
    <citation type="journal article" date="2011" name="Int. J. Syst. Evol. Microbiol.">
        <title>Zhongshania antarctica gen. nov., sp. nov. and Zhongshania guokunii sp. nov., gammaproteobacteria respectively isolated from coastal attached (fast) ice and surface seawater of the Antarctic.</title>
        <authorList>
            <person name="Li H.J."/>
            <person name="Zhang X.Y."/>
            <person name="Chen C.X."/>
            <person name="Zhang Y.J."/>
            <person name="Gao Z.M."/>
            <person name="Yu Y."/>
            <person name="Chen X.L."/>
            <person name="Chen B."/>
            <person name="Zhang Y.Z."/>
        </authorList>
    </citation>
    <scope>NUCLEOTIDE SEQUENCE [LARGE SCALE GENOMIC DNA]</scope>
    <source>
        <strain evidence="5 6">ZS6-22T</strain>
    </source>
</reference>
<keyword evidence="3" id="KW-0012">Acyltransferase</keyword>
<comment type="similarity">
    <text evidence="1">Belongs to the thiolase-like superfamily. Thiolase family.</text>
</comment>
<dbReference type="Proteomes" id="UP001557485">
    <property type="component" value="Unassembled WGS sequence"/>
</dbReference>
<evidence type="ECO:0000256" key="2">
    <source>
        <dbReference type="ARBA" id="ARBA00022679"/>
    </source>
</evidence>
<accession>A0ABV3U7H6</accession>
<name>A0ABV3U7H6_9GAMM</name>
<dbReference type="InterPro" id="IPR016039">
    <property type="entry name" value="Thiolase-like"/>
</dbReference>
<keyword evidence="2" id="KW-0808">Transferase</keyword>
<dbReference type="EMBL" id="JBFRYA010000012">
    <property type="protein sequence ID" value="MEX1669922.1"/>
    <property type="molecule type" value="Genomic_DNA"/>
</dbReference>
<evidence type="ECO:0000256" key="3">
    <source>
        <dbReference type="ARBA" id="ARBA00023315"/>
    </source>
</evidence>
<evidence type="ECO:0000313" key="6">
    <source>
        <dbReference type="Proteomes" id="UP001557485"/>
    </source>
</evidence>
<dbReference type="Pfam" id="PF18313">
    <property type="entry name" value="TLP1_add_C"/>
    <property type="match status" value="1"/>
</dbReference>
<dbReference type="Gene3D" id="2.40.50.840">
    <property type="match status" value="1"/>
</dbReference>
<proteinExistence type="inferred from homology"/>
<evidence type="ECO:0000313" key="5">
    <source>
        <dbReference type="EMBL" id="MEX1669922.1"/>
    </source>
</evidence>
<gene>
    <name evidence="5" type="ORF">AB4876_13455</name>
</gene>
<sequence>MANTTPILIASGQYVFRDAVSADNARSPVDIAAEAARVALASANAASSLVEHIDTIAFIRGFIDSIPGGAGPFGVSNNIPRSLANRIGANPRHAIYGREGGHSPQRFVNEFAEKIAAGEMSMGLIAGAEATGIMKQALKSGLALDWSETVDGELDDRGCHLLFTSHEVNHGITFPTQVYPLFENAWRARHGLSEAAHRRLAAELFAKFSDVAAQNPYSQFPLARSADFLNEVSADNYWVARPYTKWMVAQDAVNQGAALLMCSVDKAIELGVPESQWVYLHSYADVDDRWVSERPDLAVSETMNLSLNAVLRSVDKTIDQIDIMDVYSCFPIAVLAACEAMGLDWTTDKPLTVTGGLPFFGGPGNSYSTNAIASLTDMLRAKPASYGLITANGGFLSKQSVGVYSAQPPVKPCHNADPSLQAKFDALPVCELVEQAVGEGVIETYTVVYNRGVANLAIVVGRLNDGRRFLANNAADDVLTLAIMAAEEEVMGRKISVHHDAGKNTFTFTDN</sequence>